<accession>A0A7W8QGC7</accession>
<dbReference type="RefSeq" id="WP_157646386.1">
    <property type="nucleotide sequence ID" value="NZ_KB890085.1"/>
</dbReference>
<dbReference type="EMBL" id="JACHDD010000019">
    <property type="protein sequence ID" value="MBB5429135.1"/>
    <property type="molecule type" value="Genomic_DNA"/>
</dbReference>
<proteinExistence type="predicted"/>
<gene>
    <name evidence="1" type="ORF">HDG40_007330</name>
</gene>
<keyword evidence="2" id="KW-1185">Reference proteome</keyword>
<evidence type="ECO:0000313" key="1">
    <source>
        <dbReference type="EMBL" id="MBB5429135.1"/>
    </source>
</evidence>
<comment type="caution">
    <text evidence="1">The sequence shown here is derived from an EMBL/GenBank/DDBJ whole genome shotgun (WGS) entry which is preliminary data.</text>
</comment>
<dbReference type="Proteomes" id="UP000592780">
    <property type="component" value="Unassembled WGS sequence"/>
</dbReference>
<organism evidence="1 2">
    <name type="scientific">Paraburkholderia atlantica</name>
    <dbReference type="NCBI Taxonomy" id="2654982"/>
    <lineage>
        <taxon>Bacteria</taxon>
        <taxon>Pseudomonadati</taxon>
        <taxon>Pseudomonadota</taxon>
        <taxon>Betaproteobacteria</taxon>
        <taxon>Burkholderiales</taxon>
        <taxon>Burkholderiaceae</taxon>
        <taxon>Paraburkholderia</taxon>
    </lineage>
</organism>
<sequence>MGNKMRGVKAMVDRSRAEHIESPSMYRRELVQISLEEVTMPQISVINESSDYSGADVKSMLDAFGEQWNNDLKPIWNLEPAAFSFVAKGTPPPAGSWWVVFLDNSDQATALAYHDLTNEGLPISKVFVRTILADKASVSVGATHEICEMAVDPFINSAYQDSGGHLLGGRDLRSG</sequence>
<reference evidence="1 2" key="1">
    <citation type="submission" date="2020-08" db="EMBL/GenBank/DDBJ databases">
        <title>Genomic Encyclopedia of Type Strains, Phase IV (KMG-V): Genome sequencing to study the core and pangenomes of soil and plant-associated prokaryotes.</title>
        <authorList>
            <person name="Whitman W."/>
        </authorList>
    </citation>
    <scope>NUCLEOTIDE SEQUENCE [LARGE SCALE GENOMIC DNA]</scope>
    <source>
        <strain evidence="1 2">JPY158</strain>
    </source>
</reference>
<dbReference type="OrthoDB" id="9048715at2"/>
<name>A0A7W8QGC7_PARAM</name>
<dbReference type="AlphaFoldDB" id="A0A7W8QGC7"/>
<evidence type="ECO:0000313" key="2">
    <source>
        <dbReference type="Proteomes" id="UP000592780"/>
    </source>
</evidence>
<protein>
    <submittedName>
        <fullName evidence="1">Uncharacterized protein</fullName>
    </submittedName>
</protein>